<organism evidence="2">
    <name type="scientific">viral metagenome</name>
    <dbReference type="NCBI Taxonomy" id="1070528"/>
    <lineage>
        <taxon>unclassified sequences</taxon>
        <taxon>metagenomes</taxon>
        <taxon>organismal metagenomes</taxon>
    </lineage>
</organism>
<proteinExistence type="predicted"/>
<dbReference type="EMBL" id="MT143639">
    <property type="protein sequence ID" value="QJA99271.1"/>
    <property type="molecule type" value="Genomic_DNA"/>
</dbReference>
<protein>
    <submittedName>
        <fullName evidence="2">Uncharacterized protein</fullName>
    </submittedName>
</protein>
<accession>A0A6M3MCZ6</accession>
<dbReference type="AlphaFoldDB" id="A0A6M3MCZ6"/>
<sequence length="125" mass="14929">MIDAKRLEQVTKEWPVIRNGENGTLRAQVVEKITDEWMENWWRKDEYLSKEIDIDSYWLEASTLASWLRDLERDIGTAFFRTYADYIDPERNGAPWTFRKVKAMVSVQFHDIQLERKGQLRIAFG</sequence>
<evidence type="ECO:0000313" key="1">
    <source>
        <dbReference type="EMBL" id="QJA99271.1"/>
    </source>
</evidence>
<name>A0A6M3MCZ6_9ZZZZ</name>
<reference evidence="2" key="1">
    <citation type="submission" date="2020-03" db="EMBL/GenBank/DDBJ databases">
        <title>The deep terrestrial virosphere.</title>
        <authorList>
            <person name="Holmfeldt K."/>
            <person name="Nilsson E."/>
            <person name="Simone D."/>
            <person name="Lopez-Fernandez M."/>
            <person name="Wu X."/>
            <person name="de Brujin I."/>
            <person name="Lundin D."/>
            <person name="Andersson A."/>
            <person name="Bertilsson S."/>
            <person name="Dopson M."/>
        </authorList>
    </citation>
    <scope>NUCLEOTIDE SEQUENCE</scope>
    <source>
        <strain evidence="1">MM171A01234</strain>
        <strain evidence="2">MM171B00502</strain>
    </source>
</reference>
<evidence type="ECO:0000313" key="2">
    <source>
        <dbReference type="EMBL" id="QJB04020.1"/>
    </source>
</evidence>
<gene>
    <name evidence="1" type="ORF">MM171A01234_0011</name>
    <name evidence="2" type="ORF">MM171B00502_0013</name>
</gene>
<dbReference type="EMBL" id="MT143869">
    <property type="protein sequence ID" value="QJB04020.1"/>
    <property type="molecule type" value="Genomic_DNA"/>
</dbReference>